<keyword evidence="1" id="KW-0732">Signal</keyword>
<evidence type="ECO:0000313" key="3">
    <source>
        <dbReference type="Proteomes" id="UP000299102"/>
    </source>
</evidence>
<accession>A0A4C1V0X5</accession>
<protein>
    <submittedName>
        <fullName evidence="2">Uncharacterized protein</fullName>
    </submittedName>
</protein>
<feature type="signal peptide" evidence="1">
    <location>
        <begin position="1"/>
        <end position="22"/>
    </location>
</feature>
<organism evidence="2 3">
    <name type="scientific">Eumeta variegata</name>
    <name type="common">Bagworm moth</name>
    <name type="synonym">Eumeta japonica</name>
    <dbReference type="NCBI Taxonomy" id="151549"/>
    <lineage>
        <taxon>Eukaryota</taxon>
        <taxon>Metazoa</taxon>
        <taxon>Ecdysozoa</taxon>
        <taxon>Arthropoda</taxon>
        <taxon>Hexapoda</taxon>
        <taxon>Insecta</taxon>
        <taxon>Pterygota</taxon>
        <taxon>Neoptera</taxon>
        <taxon>Endopterygota</taxon>
        <taxon>Lepidoptera</taxon>
        <taxon>Glossata</taxon>
        <taxon>Ditrysia</taxon>
        <taxon>Tineoidea</taxon>
        <taxon>Psychidae</taxon>
        <taxon>Oiketicinae</taxon>
        <taxon>Eumeta</taxon>
    </lineage>
</organism>
<evidence type="ECO:0000313" key="2">
    <source>
        <dbReference type="EMBL" id="GBP31892.1"/>
    </source>
</evidence>
<dbReference type="OrthoDB" id="7489034at2759"/>
<name>A0A4C1V0X5_EUMVA</name>
<sequence>MSGLVKFLGLVLFAVLATQCTCQDDDWESSTDWPSEPWSPYPVECNFGETFGKTCLNCTSTVVCTPFGGIARNCWNPKKPYCYRGHCSAKISDECSAQLEDFSPETHFG</sequence>
<feature type="chain" id="PRO_5020040452" evidence="1">
    <location>
        <begin position="23"/>
        <end position="109"/>
    </location>
</feature>
<proteinExistence type="predicted"/>
<dbReference type="Proteomes" id="UP000299102">
    <property type="component" value="Unassembled WGS sequence"/>
</dbReference>
<comment type="caution">
    <text evidence="2">The sequence shown here is derived from an EMBL/GenBank/DDBJ whole genome shotgun (WGS) entry which is preliminary data.</text>
</comment>
<dbReference type="EMBL" id="BGZK01000252">
    <property type="protein sequence ID" value="GBP31892.1"/>
    <property type="molecule type" value="Genomic_DNA"/>
</dbReference>
<evidence type="ECO:0000256" key="1">
    <source>
        <dbReference type="SAM" id="SignalP"/>
    </source>
</evidence>
<dbReference type="AlphaFoldDB" id="A0A4C1V0X5"/>
<reference evidence="2 3" key="1">
    <citation type="journal article" date="2019" name="Commun. Biol.">
        <title>The bagworm genome reveals a unique fibroin gene that provides high tensile strength.</title>
        <authorList>
            <person name="Kono N."/>
            <person name="Nakamura H."/>
            <person name="Ohtoshi R."/>
            <person name="Tomita M."/>
            <person name="Numata K."/>
            <person name="Arakawa K."/>
        </authorList>
    </citation>
    <scope>NUCLEOTIDE SEQUENCE [LARGE SCALE GENOMIC DNA]</scope>
</reference>
<keyword evidence="3" id="KW-1185">Reference proteome</keyword>
<gene>
    <name evidence="2" type="ORF">EVAR_16667_1</name>
</gene>